<evidence type="ECO:0000256" key="4">
    <source>
        <dbReference type="ARBA" id="ARBA00023002"/>
    </source>
</evidence>
<comment type="cofactor">
    <cofactor evidence="1">
        <name>FMN</name>
        <dbReference type="ChEBI" id="CHEBI:58210"/>
    </cofactor>
</comment>
<evidence type="ECO:0000313" key="12">
    <source>
        <dbReference type="Proteomes" id="UP000254230"/>
    </source>
</evidence>
<evidence type="ECO:0000256" key="5">
    <source>
        <dbReference type="ARBA" id="ARBA00024042"/>
    </source>
</evidence>
<reference evidence="9 11" key="1">
    <citation type="submission" date="2015-11" db="EMBL/GenBank/DDBJ databases">
        <title>Genomic analysis of 38 Legionella species identifies large and diverse effector repertoires.</title>
        <authorList>
            <person name="Burstein D."/>
            <person name="Amaro F."/>
            <person name="Zusman T."/>
            <person name="Lifshitz Z."/>
            <person name="Cohen O."/>
            <person name="Gilbert J.A."/>
            <person name="Pupko T."/>
            <person name="Shuman H.A."/>
            <person name="Segal G."/>
        </authorList>
    </citation>
    <scope>NUCLEOTIDE SEQUENCE [LARGE SCALE GENOMIC DNA]</scope>
    <source>
        <strain evidence="9 11">ATCC 49507</strain>
    </source>
</reference>
<keyword evidence="4 10" id="KW-0560">Oxidoreductase</keyword>
<dbReference type="GO" id="GO:0010181">
    <property type="term" value="F:FMN binding"/>
    <property type="evidence" value="ECO:0007669"/>
    <property type="project" value="InterPro"/>
</dbReference>
<name>A0A378KRY5_9GAMM</name>
<dbReference type="PROSITE" id="PS51349">
    <property type="entry name" value="FMN_HYDROXY_ACID_DH_2"/>
    <property type="match status" value="1"/>
</dbReference>
<feature type="binding site" evidence="7">
    <location>
        <position position="157"/>
    </location>
    <ligand>
        <name>FMN</name>
        <dbReference type="ChEBI" id="CHEBI:58210"/>
    </ligand>
</feature>
<dbReference type="PIRSF" id="PIRSF000138">
    <property type="entry name" value="Al-hdrx_acd_dh"/>
    <property type="match status" value="1"/>
</dbReference>
<evidence type="ECO:0000256" key="3">
    <source>
        <dbReference type="ARBA" id="ARBA00022643"/>
    </source>
</evidence>
<dbReference type="AlphaFoldDB" id="A0A378KRY5"/>
<dbReference type="STRING" id="45072.Lqua_3021"/>
<evidence type="ECO:0000256" key="6">
    <source>
        <dbReference type="PIRSR" id="PIRSR000138-1"/>
    </source>
</evidence>
<dbReference type="Proteomes" id="UP000054639">
    <property type="component" value="Unassembled WGS sequence"/>
</dbReference>
<dbReference type="InterPro" id="IPR012133">
    <property type="entry name" value="Alpha-hydoxy_acid_DH_FMN"/>
</dbReference>
<feature type="binding site" evidence="7">
    <location>
        <begin position="308"/>
        <end position="309"/>
    </location>
    <ligand>
        <name>FMN</name>
        <dbReference type="ChEBI" id="CHEBI:58210"/>
    </ligand>
</feature>
<feature type="binding site" evidence="7">
    <location>
        <position position="129"/>
    </location>
    <ligand>
        <name>FMN</name>
        <dbReference type="ChEBI" id="CHEBI:58210"/>
    </ligand>
</feature>
<feature type="binding site" evidence="7">
    <location>
        <position position="229"/>
    </location>
    <ligand>
        <name>FMN</name>
        <dbReference type="ChEBI" id="CHEBI:58210"/>
    </ligand>
</feature>
<dbReference type="GO" id="GO:0003973">
    <property type="term" value="F:(S)-2-hydroxy-acid oxidase activity"/>
    <property type="evidence" value="ECO:0007669"/>
    <property type="project" value="UniProtKB-EC"/>
</dbReference>
<feature type="active site" description="Proton acceptor" evidence="6">
    <location>
        <position position="254"/>
    </location>
</feature>
<dbReference type="PANTHER" id="PTHR10578:SF107">
    <property type="entry name" value="2-HYDROXYACID OXIDASE 1"/>
    <property type="match status" value="1"/>
</dbReference>
<dbReference type="InterPro" id="IPR000262">
    <property type="entry name" value="FMN-dep_DH"/>
</dbReference>
<comment type="similarity">
    <text evidence="5">Belongs to the FMN-dependent alpha-hydroxy acid dehydrogenase family.</text>
</comment>
<accession>A0A378KRY5</accession>
<evidence type="ECO:0000259" key="8">
    <source>
        <dbReference type="PROSITE" id="PS51349"/>
    </source>
</evidence>
<dbReference type="Proteomes" id="UP000254230">
    <property type="component" value="Unassembled WGS sequence"/>
</dbReference>
<dbReference type="Pfam" id="PF01070">
    <property type="entry name" value="FMN_dh"/>
    <property type="match status" value="1"/>
</dbReference>
<feature type="binding site" evidence="7">
    <location>
        <begin position="79"/>
        <end position="81"/>
    </location>
    <ligand>
        <name>FMN</name>
        <dbReference type="ChEBI" id="CHEBI:58210"/>
    </ligand>
</feature>
<dbReference type="EC" id="1.1.3.15" evidence="10"/>
<proteinExistence type="inferred from homology"/>
<keyword evidence="2 7" id="KW-0285">Flavoprotein</keyword>
<evidence type="ECO:0000313" key="10">
    <source>
        <dbReference type="EMBL" id="STY17345.1"/>
    </source>
</evidence>
<evidence type="ECO:0000256" key="1">
    <source>
        <dbReference type="ARBA" id="ARBA00001917"/>
    </source>
</evidence>
<organism evidence="10 12">
    <name type="scientific">Legionella quateirensis</name>
    <dbReference type="NCBI Taxonomy" id="45072"/>
    <lineage>
        <taxon>Bacteria</taxon>
        <taxon>Pseudomonadati</taxon>
        <taxon>Pseudomonadota</taxon>
        <taxon>Gammaproteobacteria</taxon>
        <taxon>Legionellales</taxon>
        <taxon>Legionellaceae</taxon>
        <taxon>Legionella</taxon>
    </lineage>
</organism>
<feature type="binding site" evidence="7">
    <location>
        <position position="108"/>
    </location>
    <ligand>
        <name>FMN</name>
        <dbReference type="ChEBI" id="CHEBI:58210"/>
    </ligand>
</feature>
<reference evidence="10 12" key="2">
    <citation type="submission" date="2018-06" db="EMBL/GenBank/DDBJ databases">
        <authorList>
            <consortium name="Pathogen Informatics"/>
            <person name="Doyle S."/>
        </authorList>
    </citation>
    <scope>NUCLEOTIDE SEQUENCE [LARGE SCALE GENOMIC DNA]</scope>
    <source>
        <strain evidence="10 12">NCTC12376</strain>
    </source>
</reference>
<feature type="binding site" evidence="7">
    <location>
        <position position="257"/>
    </location>
    <ligand>
        <name>glyoxylate</name>
        <dbReference type="ChEBI" id="CHEBI:36655"/>
    </ligand>
</feature>
<keyword evidence="3 7" id="KW-0288">FMN</keyword>
<feature type="binding site" evidence="7">
    <location>
        <position position="252"/>
    </location>
    <ligand>
        <name>FMN</name>
        <dbReference type="ChEBI" id="CHEBI:58210"/>
    </ligand>
</feature>
<dbReference type="CDD" id="cd02809">
    <property type="entry name" value="alpha_hydroxyacid_oxid_FMN"/>
    <property type="match status" value="1"/>
</dbReference>
<evidence type="ECO:0000256" key="7">
    <source>
        <dbReference type="PIRSR" id="PIRSR000138-2"/>
    </source>
</evidence>
<dbReference type="EC" id="1.1.2.3" evidence="10"/>
<dbReference type="FunFam" id="3.20.20.70:FF:000029">
    <property type="entry name" value="L-lactate dehydrogenase"/>
    <property type="match status" value="1"/>
</dbReference>
<sequence length="356" mass="39327">MLEELTSLQSFYEKARTLVSADVFSFIDGGSLDELAVKRNRQHLNDIRLVPRVLRGLGEISAQTQIFGHNLSTPVLIAPSAYHGLLSPKGELDMLEAANQFNTIMILSMFASVDHILVAQNKKGPLWLQMYFLQDRSINKNFIQMAQDNHFDALVVTVDAPVYAKKERECAQPLKFPDNTSFAHLERLGIPINQCLKTKKHLSTLLDHQISWDDLDWLAQETQLPIILKGILDPRDTEIALGYPNVKGIIISNHGGRQLDSSCTAVEIMKEHKQVVGDKVKLFLDGGIARGSDVFKALALGADATLIGRAALWALAAGGSKGVFHALSILQRELIETMILCGCASTKDITSDFIKL</sequence>
<feature type="domain" description="FMN hydroxy acid dehydrogenase" evidence="8">
    <location>
        <begin position="1"/>
        <end position="356"/>
    </location>
</feature>
<dbReference type="SUPFAM" id="SSF51395">
    <property type="entry name" value="FMN-linked oxidoreductases"/>
    <property type="match status" value="1"/>
</dbReference>
<evidence type="ECO:0000256" key="2">
    <source>
        <dbReference type="ARBA" id="ARBA00022630"/>
    </source>
</evidence>
<dbReference type="PROSITE" id="PS00557">
    <property type="entry name" value="FMN_HYDROXY_ACID_DH_1"/>
    <property type="match status" value="1"/>
</dbReference>
<dbReference type="RefSeq" id="WP_058475146.1">
    <property type="nucleotide sequence ID" value="NZ_CAAAIL010000003.1"/>
</dbReference>
<keyword evidence="11" id="KW-1185">Reference proteome</keyword>
<dbReference type="EMBL" id="LNYR01000046">
    <property type="protein sequence ID" value="KTD43667.1"/>
    <property type="molecule type" value="Genomic_DNA"/>
</dbReference>
<dbReference type="PANTHER" id="PTHR10578">
    <property type="entry name" value="S -2-HYDROXY-ACID OXIDASE-RELATED"/>
    <property type="match status" value="1"/>
</dbReference>
<dbReference type="GO" id="GO:0004460">
    <property type="term" value="F:L-lactate dehydrogenase (cytochrome) activity"/>
    <property type="evidence" value="ECO:0007669"/>
    <property type="project" value="UniProtKB-EC"/>
</dbReference>
<dbReference type="InterPro" id="IPR037396">
    <property type="entry name" value="FMN_HAD"/>
</dbReference>
<dbReference type="EMBL" id="UGOW01000001">
    <property type="protein sequence ID" value="STY17345.1"/>
    <property type="molecule type" value="Genomic_DNA"/>
</dbReference>
<feature type="binding site" evidence="7">
    <location>
        <position position="131"/>
    </location>
    <ligand>
        <name>glyoxylate</name>
        <dbReference type="ChEBI" id="CHEBI:36655"/>
    </ligand>
</feature>
<protein>
    <submittedName>
        <fullName evidence="10">FMN-dependent dehydrogenase</fullName>
        <ecNumber evidence="10">1.1.2.3</ecNumber>
        <ecNumber evidence="10">1.1.3.15</ecNumber>
    </submittedName>
</protein>
<evidence type="ECO:0000313" key="11">
    <source>
        <dbReference type="Proteomes" id="UP000054639"/>
    </source>
</evidence>
<dbReference type="InterPro" id="IPR008259">
    <property type="entry name" value="FMN_hydac_DH_AS"/>
</dbReference>
<gene>
    <name evidence="10" type="primary">lldD</name>
    <name evidence="9" type="ORF">Lqua_3021</name>
    <name evidence="10" type="ORF">NCTC12376_01142</name>
</gene>
<evidence type="ECO:0000313" key="9">
    <source>
        <dbReference type="EMBL" id="KTD43667.1"/>
    </source>
</evidence>
<dbReference type="Gene3D" id="3.20.20.70">
    <property type="entry name" value="Aldolase class I"/>
    <property type="match status" value="1"/>
</dbReference>
<feature type="binding site" evidence="7">
    <location>
        <position position="254"/>
    </location>
    <ligand>
        <name>glyoxylate</name>
        <dbReference type="ChEBI" id="CHEBI:36655"/>
    </ligand>
</feature>
<dbReference type="InterPro" id="IPR013785">
    <property type="entry name" value="Aldolase_TIM"/>
</dbReference>